<accession>A0ABM7XXP7</accession>
<proteinExistence type="predicted"/>
<dbReference type="Gene3D" id="1.20.1220.20">
    <property type="entry name" value="Uncharcterised protein PF01724"/>
    <property type="match status" value="1"/>
</dbReference>
<dbReference type="RefSeq" id="WP_244457603.1">
    <property type="nucleotide sequence ID" value="NZ_AP025637.1"/>
</dbReference>
<protein>
    <recommendedName>
        <fullName evidence="3">DUF29 domain-containing protein</fullName>
    </recommendedName>
</protein>
<sequence length="157" mass="17560">MSALYDRDILLWSEQQADLLRRLSRGERVNDSLDWPNLIDEVESVGRNEFQAVESLLRVALLHLLLARYARVEPPRGHWLAEALGALDEASRRYAPSMAQRLDLPRAWRLACRQAEAKLASDGGPSAPLPAECPYTLTDLIEPDTQPAPLLARLPLG</sequence>
<organism evidence="1 2">
    <name type="scientific">Roseomonas fluvialis</name>
    <dbReference type="NCBI Taxonomy" id="1750527"/>
    <lineage>
        <taxon>Bacteria</taxon>
        <taxon>Pseudomonadati</taxon>
        <taxon>Pseudomonadota</taxon>
        <taxon>Alphaproteobacteria</taxon>
        <taxon>Acetobacterales</taxon>
        <taxon>Roseomonadaceae</taxon>
        <taxon>Roseomonas</taxon>
    </lineage>
</organism>
<keyword evidence="2" id="KW-1185">Reference proteome</keyword>
<dbReference type="EMBL" id="AP025637">
    <property type="protein sequence ID" value="BDG70262.1"/>
    <property type="molecule type" value="Genomic_DNA"/>
</dbReference>
<gene>
    <name evidence="1" type="ORF">Rmf_01910</name>
</gene>
<name>A0ABM7XXP7_9PROT</name>
<reference evidence="1 2" key="1">
    <citation type="journal article" date="2016" name="Microbes Environ.">
        <title>Phylogenetically diverse aerobic anoxygenic phototrophic bacteria isolated from epilithic biofilms in Tama river, Japan.</title>
        <authorList>
            <person name="Hirose S."/>
            <person name="Matsuura K."/>
            <person name="Haruta S."/>
        </authorList>
    </citation>
    <scope>NUCLEOTIDE SEQUENCE [LARGE SCALE GENOMIC DNA]</scope>
    <source>
        <strain evidence="1 2">S08</strain>
    </source>
</reference>
<dbReference type="InterPro" id="IPR002636">
    <property type="entry name" value="DUF29"/>
</dbReference>
<dbReference type="PANTHER" id="PTHR34235">
    <property type="entry name" value="SLR1203 PROTEIN-RELATED"/>
    <property type="match status" value="1"/>
</dbReference>
<evidence type="ECO:0000313" key="2">
    <source>
        <dbReference type="Proteomes" id="UP000831327"/>
    </source>
</evidence>
<evidence type="ECO:0008006" key="3">
    <source>
        <dbReference type="Google" id="ProtNLM"/>
    </source>
</evidence>
<evidence type="ECO:0000313" key="1">
    <source>
        <dbReference type="EMBL" id="BDG70262.1"/>
    </source>
</evidence>
<dbReference type="Proteomes" id="UP000831327">
    <property type="component" value="Chromosome"/>
</dbReference>
<dbReference type="Pfam" id="PF01724">
    <property type="entry name" value="DUF29"/>
    <property type="match status" value="1"/>
</dbReference>